<proteinExistence type="predicted"/>
<evidence type="ECO:0000313" key="1">
    <source>
        <dbReference type="EMBL" id="QQP52851.1"/>
    </source>
</evidence>
<evidence type="ECO:0000313" key="2">
    <source>
        <dbReference type="Proteomes" id="UP000595437"/>
    </source>
</evidence>
<dbReference type="EMBL" id="CP045892">
    <property type="protein sequence ID" value="QQP52851.1"/>
    <property type="molecule type" value="Genomic_DNA"/>
</dbReference>
<reference evidence="2" key="1">
    <citation type="submission" date="2021-01" db="EMBL/GenBank/DDBJ databases">
        <title>Caligus Genome Assembly.</title>
        <authorList>
            <person name="Gallardo-Escarate C."/>
        </authorList>
    </citation>
    <scope>NUCLEOTIDE SEQUENCE [LARGE SCALE GENOMIC DNA]</scope>
</reference>
<gene>
    <name evidence="1" type="ORF">FKW44_005128</name>
</gene>
<organism evidence="1 2">
    <name type="scientific">Caligus rogercresseyi</name>
    <name type="common">Sea louse</name>
    <dbReference type="NCBI Taxonomy" id="217165"/>
    <lineage>
        <taxon>Eukaryota</taxon>
        <taxon>Metazoa</taxon>
        <taxon>Ecdysozoa</taxon>
        <taxon>Arthropoda</taxon>
        <taxon>Crustacea</taxon>
        <taxon>Multicrustacea</taxon>
        <taxon>Hexanauplia</taxon>
        <taxon>Copepoda</taxon>
        <taxon>Siphonostomatoida</taxon>
        <taxon>Caligidae</taxon>
        <taxon>Caligus</taxon>
    </lineage>
</organism>
<sequence>MVDPSKRRRGKNAPAIIYPDRVSSIAPVPHCSELPYPLLPRESSSVYKRK</sequence>
<name>A0A7T8QRR6_CALRO</name>
<protein>
    <submittedName>
        <fullName evidence="1">Uncharacterized protein</fullName>
    </submittedName>
</protein>
<dbReference type="AlphaFoldDB" id="A0A7T8QRR6"/>
<accession>A0A7T8QRR6</accession>
<keyword evidence="2" id="KW-1185">Reference proteome</keyword>
<dbReference type="Proteomes" id="UP000595437">
    <property type="component" value="Chromosome 3"/>
</dbReference>
<dbReference type="OrthoDB" id="8030860at2759"/>